<evidence type="ECO:0000256" key="1">
    <source>
        <dbReference type="ARBA" id="ARBA00010871"/>
    </source>
</evidence>
<feature type="domain" description="ATP-grasp" evidence="5">
    <location>
        <begin position="175"/>
        <end position="377"/>
    </location>
</feature>
<dbReference type="InterPro" id="IPR013815">
    <property type="entry name" value="ATP_grasp_subdomain_1"/>
</dbReference>
<dbReference type="PANTHER" id="PTHR23132:SF23">
    <property type="entry name" value="D-ALANINE--D-ALANINE LIGASE B"/>
    <property type="match status" value="1"/>
</dbReference>
<evidence type="ECO:0000256" key="3">
    <source>
        <dbReference type="PROSITE-ProRule" id="PRU00409"/>
    </source>
</evidence>
<keyword evidence="3" id="KW-0547">Nucleotide-binding</keyword>
<keyword evidence="2" id="KW-0436">Ligase</keyword>
<evidence type="ECO:0000256" key="2">
    <source>
        <dbReference type="ARBA" id="ARBA00022598"/>
    </source>
</evidence>
<dbReference type="PROSITE" id="PS50975">
    <property type="entry name" value="ATP_GRASP"/>
    <property type="match status" value="1"/>
</dbReference>
<dbReference type="GO" id="GO:0008716">
    <property type="term" value="F:D-alanine-D-alanine ligase activity"/>
    <property type="evidence" value="ECO:0007669"/>
    <property type="project" value="InterPro"/>
</dbReference>
<feature type="region of interest" description="Disordered" evidence="4">
    <location>
        <begin position="1"/>
        <end position="55"/>
    </location>
</feature>
<dbReference type="Gene3D" id="3.30.470.20">
    <property type="entry name" value="ATP-grasp fold, B domain"/>
    <property type="match status" value="1"/>
</dbReference>
<dbReference type="GO" id="GO:0046872">
    <property type="term" value="F:metal ion binding"/>
    <property type="evidence" value="ECO:0007669"/>
    <property type="project" value="InterPro"/>
</dbReference>
<dbReference type="EMBL" id="KQ965850">
    <property type="protein sequence ID" value="KXS09747.1"/>
    <property type="molecule type" value="Genomic_DNA"/>
</dbReference>
<gene>
    <name evidence="6" type="ORF">M427DRAFT_49123</name>
</gene>
<evidence type="ECO:0000256" key="4">
    <source>
        <dbReference type="SAM" id="MobiDB-lite"/>
    </source>
</evidence>
<organism evidence="6 7">
    <name type="scientific">Gonapodya prolifera (strain JEL478)</name>
    <name type="common">Monoblepharis prolifera</name>
    <dbReference type="NCBI Taxonomy" id="1344416"/>
    <lineage>
        <taxon>Eukaryota</taxon>
        <taxon>Fungi</taxon>
        <taxon>Fungi incertae sedis</taxon>
        <taxon>Chytridiomycota</taxon>
        <taxon>Chytridiomycota incertae sedis</taxon>
        <taxon>Monoblepharidomycetes</taxon>
        <taxon>Monoblepharidales</taxon>
        <taxon>Gonapodyaceae</taxon>
        <taxon>Gonapodya</taxon>
    </lineage>
</organism>
<sequence length="420" mass="45773">MNSDLHSPSSASTLASDQNQAYPMKDSIPADLPPLPTAATQAPSRTVPTPSPPTLSDVHVLIPTAMVSGAAGNQFIIDNDEWAGELREFTDAFTRLGATSVEWHRVTLHNFSEVIQKIHQNRKAGTLAVNLCDGYETTDGRPGNSVIKLLESRNIPFTGASSRFNSTSCSKTIMKRLFHDHKVPTAAYSSIPPDHADVGPHLWSHIPIRPLIVKPDGGYNSIGTTVCRTDAETEAAIRNIQSKYGRVIVEPFIKGREYTALVVDNPTPGGEPVVFPVMERSFPTQFTDEEKFMSRDVWNNLRFEGKVADAEVGPVLEDVARNAYKAVGGNGYGRVDIRVSPPLLPQVLEVNSLCGLSEDRTSTVGFMLAAAELKIIDVWRLVARQACDRAKQREGGARDGEDEMESPKGVWAGEGVQLSQ</sequence>
<dbReference type="STRING" id="1344416.A0A138ZZ12"/>
<dbReference type="InterPro" id="IPR011761">
    <property type="entry name" value="ATP-grasp"/>
</dbReference>
<dbReference type="Gene3D" id="3.30.1490.20">
    <property type="entry name" value="ATP-grasp fold, A domain"/>
    <property type="match status" value="1"/>
</dbReference>
<proteinExistence type="inferred from homology"/>
<reference evidence="6 7" key="1">
    <citation type="journal article" date="2015" name="Genome Biol. Evol.">
        <title>Phylogenomic analyses indicate that early fungi evolved digesting cell walls of algal ancestors of land plants.</title>
        <authorList>
            <person name="Chang Y."/>
            <person name="Wang S."/>
            <person name="Sekimoto S."/>
            <person name="Aerts A.L."/>
            <person name="Choi C."/>
            <person name="Clum A."/>
            <person name="LaButti K.M."/>
            <person name="Lindquist E.A."/>
            <person name="Yee Ngan C."/>
            <person name="Ohm R.A."/>
            <person name="Salamov A.A."/>
            <person name="Grigoriev I.V."/>
            <person name="Spatafora J.W."/>
            <person name="Berbee M.L."/>
        </authorList>
    </citation>
    <scope>NUCLEOTIDE SEQUENCE [LARGE SCALE GENOMIC DNA]</scope>
    <source>
        <strain evidence="6 7">JEL478</strain>
    </source>
</reference>
<evidence type="ECO:0000313" key="7">
    <source>
        <dbReference type="Proteomes" id="UP000070544"/>
    </source>
</evidence>
<feature type="region of interest" description="Disordered" evidence="4">
    <location>
        <begin position="390"/>
        <end position="420"/>
    </location>
</feature>
<feature type="compositionally biased region" description="Polar residues" evidence="4">
    <location>
        <begin position="1"/>
        <end position="21"/>
    </location>
</feature>
<keyword evidence="7" id="KW-1185">Reference proteome</keyword>
<dbReference type="InterPro" id="IPR011095">
    <property type="entry name" value="Dala_Dala_lig_C"/>
</dbReference>
<feature type="compositionally biased region" description="Basic and acidic residues" evidence="4">
    <location>
        <begin position="390"/>
        <end position="399"/>
    </location>
</feature>
<dbReference type="SUPFAM" id="SSF56059">
    <property type="entry name" value="Glutathione synthetase ATP-binding domain-like"/>
    <property type="match status" value="1"/>
</dbReference>
<dbReference type="PANTHER" id="PTHR23132">
    <property type="entry name" value="D-ALANINE--D-ALANINE LIGASE"/>
    <property type="match status" value="1"/>
</dbReference>
<comment type="similarity">
    <text evidence="1">Belongs to the D-alanine--D-alanine ligase family.</text>
</comment>
<name>A0A138ZZ12_GONPJ</name>
<dbReference type="AlphaFoldDB" id="A0A138ZZ12"/>
<keyword evidence="3 6" id="KW-0067">ATP-binding</keyword>
<dbReference type="Pfam" id="PF07478">
    <property type="entry name" value="Dala_Dala_lig_C"/>
    <property type="match status" value="1"/>
</dbReference>
<evidence type="ECO:0000313" key="6">
    <source>
        <dbReference type="EMBL" id="KXS09747.1"/>
    </source>
</evidence>
<evidence type="ECO:0000259" key="5">
    <source>
        <dbReference type="PROSITE" id="PS50975"/>
    </source>
</evidence>
<dbReference type="Proteomes" id="UP000070544">
    <property type="component" value="Unassembled WGS sequence"/>
</dbReference>
<protein>
    <submittedName>
        <fullName evidence="6">Glutathione synthetase ATP-binding domain-like protein</fullName>
    </submittedName>
</protein>
<dbReference type="GO" id="GO:0005524">
    <property type="term" value="F:ATP binding"/>
    <property type="evidence" value="ECO:0007669"/>
    <property type="project" value="UniProtKB-UniRule"/>
</dbReference>
<accession>A0A138ZZ12</accession>
<feature type="compositionally biased region" description="Low complexity" evidence="4">
    <location>
        <begin position="37"/>
        <end position="48"/>
    </location>
</feature>
<dbReference type="OrthoDB" id="2013972at2759"/>